<evidence type="ECO:0000256" key="4">
    <source>
        <dbReference type="ARBA" id="ARBA00022692"/>
    </source>
</evidence>
<keyword evidence="5 7" id="KW-1133">Transmembrane helix</keyword>
<dbReference type="EMBL" id="NKCZ01000104">
    <property type="protein sequence ID" value="POD84487.1"/>
    <property type="molecule type" value="Genomic_DNA"/>
</dbReference>
<comment type="subcellular location">
    <subcellularLocation>
        <location evidence="1">Cell membrane</location>
        <topology evidence="1">Multi-pass membrane protein</topology>
    </subcellularLocation>
</comment>
<dbReference type="GO" id="GO:0005886">
    <property type="term" value="C:plasma membrane"/>
    <property type="evidence" value="ECO:0007669"/>
    <property type="project" value="UniProtKB-SubCell"/>
</dbReference>
<keyword evidence="3" id="KW-1003">Cell membrane</keyword>
<evidence type="ECO:0000256" key="3">
    <source>
        <dbReference type="ARBA" id="ARBA00022475"/>
    </source>
</evidence>
<dbReference type="InterPro" id="IPR035906">
    <property type="entry name" value="MetI-like_sf"/>
</dbReference>
<evidence type="ECO:0000256" key="6">
    <source>
        <dbReference type="ARBA" id="ARBA00023136"/>
    </source>
</evidence>
<evidence type="ECO:0000256" key="5">
    <source>
        <dbReference type="ARBA" id="ARBA00022989"/>
    </source>
</evidence>
<name>A0A2S3U5F2_LACPN</name>
<feature type="transmembrane region" description="Helical" evidence="7">
    <location>
        <begin position="12"/>
        <end position="34"/>
    </location>
</feature>
<gene>
    <name evidence="8" type="ORF">S101258_01758</name>
</gene>
<evidence type="ECO:0000313" key="8">
    <source>
        <dbReference type="EMBL" id="POD84487.1"/>
    </source>
</evidence>
<evidence type="ECO:0000256" key="1">
    <source>
        <dbReference type="ARBA" id="ARBA00004651"/>
    </source>
</evidence>
<feature type="transmembrane region" description="Helical" evidence="7">
    <location>
        <begin position="54"/>
        <end position="75"/>
    </location>
</feature>
<sequence length="81" mass="8634">MYLKEGLPDLVRVSIVTAISLIGLTTMAGAIGAGGLGDIAISIGYARFENDVTLVAMIIILVMVFAVQLFGDWLVKRVSHQ</sequence>
<proteinExistence type="predicted"/>
<evidence type="ECO:0000256" key="2">
    <source>
        <dbReference type="ARBA" id="ARBA00022448"/>
    </source>
</evidence>
<reference evidence="8 9" key="1">
    <citation type="submission" date="2017-06" db="EMBL/GenBank/DDBJ databases">
        <title>Genome sequence of Lactobacillus plantarum subsp. plantarum strain SRCM101258.</title>
        <authorList>
            <person name="Cho S.H."/>
        </authorList>
    </citation>
    <scope>NUCLEOTIDE SEQUENCE [LARGE SCALE GENOMIC DNA]</scope>
    <source>
        <strain evidence="8 9">SRCM101258</strain>
    </source>
</reference>
<comment type="caution">
    <text evidence="8">The sequence shown here is derived from an EMBL/GenBank/DDBJ whole genome shotgun (WGS) entry which is preliminary data.</text>
</comment>
<evidence type="ECO:0000313" key="9">
    <source>
        <dbReference type="Proteomes" id="UP000236990"/>
    </source>
</evidence>
<dbReference type="Gene3D" id="1.10.3720.10">
    <property type="entry name" value="MetI-like"/>
    <property type="match status" value="1"/>
</dbReference>
<organism evidence="8 9">
    <name type="scientific">Lactiplantibacillus plantarum subsp. plantarum</name>
    <dbReference type="NCBI Taxonomy" id="337330"/>
    <lineage>
        <taxon>Bacteria</taxon>
        <taxon>Bacillati</taxon>
        <taxon>Bacillota</taxon>
        <taxon>Bacilli</taxon>
        <taxon>Lactobacillales</taxon>
        <taxon>Lactobacillaceae</taxon>
        <taxon>Lactiplantibacillus</taxon>
    </lineage>
</organism>
<protein>
    <submittedName>
        <fullName evidence="8">Putative D-methionine transport system permease protein MetI</fullName>
    </submittedName>
</protein>
<dbReference type="AlphaFoldDB" id="A0A2S3U5F2"/>
<keyword evidence="6 7" id="KW-0472">Membrane</keyword>
<evidence type="ECO:0000256" key="7">
    <source>
        <dbReference type="SAM" id="Phobius"/>
    </source>
</evidence>
<dbReference type="Proteomes" id="UP000236990">
    <property type="component" value="Unassembled WGS sequence"/>
</dbReference>
<dbReference type="InterPro" id="IPR051322">
    <property type="entry name" value="AA_ABC_Transporter_Permease"/>
</dbReference>
<dbReference type="GO" id="GO:0048473">
    <property type="term" value="P:D-methionine transmembrane transport"/>
    <property type="evidence" value="ECO:0007669"/>
    <property type="project" value="TreeGrafter"/>
</dbReference>
<keyword evidence="2" id="KW-0813">Transport</keyword>
<dbReference type="PANTHER" id="PTHR30450">
    <property type="entry name" value="ABC TRANSPORTER PERMEASE"/>
    <property type="match status" value="1"/>
</dbReference>
<accession>A0A2S3U5F2</accession>
<dbReference type="SUPFAM" id="SSF161098">
    <property type="entry name" value="MetI-like"/>
    <property type="match status" value="1"/>
</dbReference>
<dbReference type="PANTHER" id="PTHR30450:SF1">
    <property type="entry name" value="D-METHIONINE TRANSPORT SYSTEM PERMEASE PROTEIN METI-RELATED"/>
    <property type="match status" value="1"/>
</dbReference>
<keyword evidence="4 7" id="KW-0812">Transmembrane</keyword>